<dbReference type="GO" id="GO:0015252">
    <property type="term" value="F:proton channel activity"/>
    <property type="evidence" value="ECO:0007669"/>
    <property type="project" value="InterPro"/>
</dbReference>
<reference evidence="14 15" key="1">
    <citation type="submission" date="2018-09" db="EMBL/GenBank/DDBJ databases">
        <authorList>
            <person name="Wang X."/>
            <person name="Du Z."/>
        </authorList>
    </citation>
    <scope>NUCLEOTIDE SEQUENCE [LARGE SCALE GENOMIC DNA]</scope>
    <source>
        <strain evidence="14 15">N3</strain>
    </source>
</reference>
<dbReference type="PANTHER" id="PTHR31462:SF5">
    <property type="entry name" value="ENDOSOMAL_LYSOSOMAL PROTON CHANNEL TMEM175"/>
    <property type="match status" value="1"/>
</dbReference>
<evidence type="ECO:0000256" key="5">
    <source>
        <dbReference type="ARBA" id="ARBA00022692"/>
    </source>
</evidence>
<evidence type="ECO:0000256" key="3">
    <source>
        <dbReference type="ARBA" id="ARBA00022448"/>
    </source>
</evidence>
<accession>A0A418PRZ3</accession>
<comment type="similarity">
    <text evidence="2">Belongs to the TMEM175 family.</text>
</comment>
<sequence length="203" mass="23231">MSTHFPITTSRIEAFSDGVIAIIITVMVFDLKITEAISEDDFWKAIVNLLPKLLSYVVSFLVLAILWVNHHQLFHQIKHSDGALLWYNLHLLFWMSLIPFATSLIGANPGLWHATAFYSLIFLFNSWAFALLRKYVNRKELLHESISLEAQRKILRKNRLALGMYLGAALLSPISIYPSFVLLLLVPAMYFIPEKITTKNTNP</sequence>
<feature type="transmembrane region" description="Helical" evidence="13">
    <location>
        <begin position="12"/>
        <end position="33"/>
    </location>
</feature>
<dbReference type="RefSeq" id="WP_119477507.1">
    <property type="nucleotide sequence ID" value="NZ_QXML01000004.1"/>
</dbReference>
<dbReference type="EMBL" id="QXML01000004">
    <property type="protein sequence ID" value="RIW15641.1"/>
    <property type="molecule type" value="Genomic_DNA"/>
</dbReference>
<dbReference type="GO" id="GO:0016020">
    <property type="term" value="C:membrane"/>
    <property type="evidence" value="ECO:0007669"/>
    <property type="project" value="UniProtKB-SubCell"/>
</dbReference>
<evidence type="ECO:0000256" key="11">
    <source>
        <dbReference type="ARBA" id="ARBA00023303"/>
    </source>
</evidence>
<name>A0A418PRZ3_9BACT</name>
<evidence type="ECO:0000313" key="15">
    <source>
        <dbReference type="Proteomes" id="UP000283522"/>
    </source>
</evidence>
<gene>
    <name evidence="14" type="ORF">D0X99_09425</name>
</gene>
<evidence type="ECO:0000256" key="12">
    <source>
        <dbReference type="ARBA" id="ARBA00034430"/>
    </source>
</evidence>
<keyword evidence="9" id="KW-0406">Ion transport</keyword>
<evidence type="ECO:0000256" key="6">
    <source>
        <dbReference type="ARBA" id="ARBA00022826"/>
    </source>
</evidence>
<feature type="transmembrane region" description="Helical" evidence="13">
    <location>
        <begin position="162"/>
        <end position="192"/>
    </location>
</feature>
<dbReference type="GO" id="GO:0005267">
    <property type="term" value="F:potassium channel activity"/>
    <property type="evidence" value="ECO:0007669"/>
    <property type="project" value="UniProtKB-KW"/>
</dbReference>
<comment type="subcellular location">
    <subcellularLocation>
        <location evidence="1">Membrane</location>
        <topology evidence="1">Multi-pass membrane protein</topology>
    </subcellularLocation>
</comment>
<keyword evidence="15" id="KW-1185">Reference proteome</keyword>
<evidence type="ECO:0000256" key="7">
    <source>
        <dbReference type="ARBA" id="ARBA00022958"/>
    </source>
</evidence>
<keyword evidence="4" id="KW-0633">Potassium transport</keyword>
<protein>
    <submittedName>
        <fullName evidence="14">DUF1211 domain-containing protein</fullName>
    </submittedName>
</protein>
<dbReference type="OrthoDB" id="7626281at2"/>
<evidence type="ECO:0000256" key="8">
    <source>
        <dbReference type="ARBA" id="ARBA00022989"/>
    </source>
</evidence>
<feature type="transmembrane region" description="Helical" evidence="13">
    <location>
        <begin position="53"/>
        <end position="71"/>
    </location>
</feature>
<keyword evidence="7" id="KW-0630">Potassium</keyword>
<feature type="transmembrane region" description="Helical" evidence="13">
    <location>
        <begin position="111"/>
        <end position="132"/>
    </location>
</feature>
<keyword evidence="6" id="KW-0631">Potassium channel</keyword>
<evidence type="ECO:0000256" key="1">
    <source>
        <dbReference type="ARBA" id="ARBA00004141"/>
    </source>
</evidence>
<keyword evidence="5 13" id="KW-0812">Transmembrane</keyword>
<keyword evidence="3" id="KW-0813">Transport</keyword>
<dbReference type="PANTHER" id="PTHR31462">
    <property type="entry name" value="ENDOSOMAL/LYSOSOMAL POTASSIUM CHANNEL TMEM175"/>
    <property type="match status" value="1"/>
</dbReference>
<evidence type="ECO:0000256" key="13">
    <source>
        <dbReference type="SAM" id="Phobius"/>
    </source>
</evidence>
<keyword evidence="11" id="KW-0407">Ion channel</keyword>
<evidence type="ECO:0000256" key="4">
    <source>
        <dbReference type="ARBA" id="ARBA00022538"/>
    </source>
</evidence>
<keyword evidence="10 13" id="KW-0472">Membrane</keyword>
<dbReference type="Pfam" id="PF06736">
    <property type="entry name" value="TMEM175"/>
    <property type="match status" value="1"/>
</dbReference>
<comment type="caution">
    <text evidence="14">The sequence shown here is derived from an EMBL/GenBank/DDBJ whole genome shotgun (WGS) entry which is preliminary data.</text>
</comment>
<evidence type="ECO:0000313" key="14">
    <source>
        <dbReference type="EMBL" id="RIW15641.1"/>
    </source>
</evidence>
<keyword evidence="8 13" id="KW-1133">Transmembrane helix</keyword>
<evidence type="ECO:0000256" key="9">
    <source>
        <dbReference type="ARBA" id="ARBA00023065"/>
    </source>
</evidence>
<dbReference type="InterPro" id="IPR010617">
    <property type="entry name" value="TMEM175-like"/>
</dbReference>
<dbReference type="Proteomes" id="UP000283522">
    <property type="component" value="Unassembled WGS sequence"/>
</dbReference>
<evidence type="ECO:0000256" key="2">
    <source>
        <dbReference type="ARBA" id="ARBA00006920"/>
    </source>
</evidence>
<comment type="catalytic activity">
    <reaction evidence="12">
        <text>K(+)(in) = K(+)(out)</text>
        <dbReference type="Rhea" id="RHEA:29463"/>
        <dbReference type="ChEBI" id="CHEBI:29103"/>
    </reaction>
</comment>
<feature type="transmembrane region" description="Helical" evidence="13">
    <location>
        <begin position="83"/>
        <end position="105"/>
    </location>
</feature>
<proteinExistence type="inferred from homology"/>
<evidence type="ECO:0000256" key="10">
    <source>
        <dbReference type="ARBA" id="ARBA00023136"/>
    </source>
</evidence>
<organism evidence="14 15">
    <name type="scientific">Algoriphagus lacus</name>
    <dbReference type="NCBI Taxonomy" id="2056311"/>
    <lineage>
        <taxon>Bacteria</taxon>
        <taxon>Pseudomonadati</taxon>
        <taxon>Bacteroidota</taxon>
        <taxon>Cytophagia</taxon>
        <taxon>Cytophagales</taxon>
        <taxon>Cyclobacteriaceae</taxon>
        <taxon>Algoriphagus</taxon>
    </lineage>
</organism>
<dbReference type="AlphaFoldDB" id="A0A418PRZ3"/>